<reference evidence="1 2" key="1">
    <citation type="submission" date="2018-11" db="EMBL/GenBank/DDBJ databases">
        <authorList>
            <consortium name="Pathogen Informatics"/>
        </authorList>
    </citation>
    <scope>NUCLEOTIDE SEQUENCE [LARGE SCALE GENOMIC DNA]</scope>
</reference>
<gene>
    <name evidence="1" type="ORF">DILT_LOCUS12868</name>
</gene>
<evidence type="ECO:0000313" key="2">
    <source>
        <dbReference type="Proteomes" id="UP000281553"/>
    </source>
</evidence>
<evidence type="ECO:0000313" key="1">
    <source>
        <dbReference type="EMBL" id="VDN17225.1"/>
    </source>
</evidence>
<dbReference type="AlphaFoldDB" id="A0A3P7LJZ9"/>
<name>A0A3P7LJZ9_DIBLA</name>
<organism evidence="1 2">
    <name type="scientific">Dibothriocephalus latus</name>
    <name type="common">Fish tapeworm</name>
    <name type="synonym">Diphyllobothrium latum</name>
    <dbReference type="NCBI Taxonomy" id="60516"/>
    <lineage>
        <taxon>Eukaryota</taxon>
        <taxon>Metazoa</taxon>
        <taxon>Spiralia</taxon>
        <taxon>Lophotrochozoa</taxon>
        <taxon>Platyhelminthes</taxon>
        <taxon>Cestoda</taxon>
        <taxon>Eucestoda</taxon>
        <taxon>Diphyllobothriidea</taxon>
        <taxon>Diphyllobothriidae</taxon>
        <taxon>Dibothriocephalus</taxon>
    </lineage>
</organism>
<dbReference type="Proteomes" id="UP000281553">
    <property type="component" value="Unassembled WGS sequence"/>
</dbReference>
<sequence>MNNLPPLSPAVETYICWLIDNQPEALQVCNIGDLAMMYAEECGMEASPTFVQNFYEACLRFLSRLKKSAEPLKVSKVPNNNLHTNVLVDSLKELHVLEPSQNNPNETLMDHNNLSVRSRRSSGDAQPISRVSWLLVFSLSNFRSVFLILSEIYSAVFFNIRVLCGARCVRLQSITRPQRKFSHRFQWQANKKSKTDRGICLRKANSS</sequence>
<protein>
    <submittedName>
        <fullName evidence="1">Uncharacterized protein</fullName>
    </submittedName>
</protein>
<dbReference type="EMBL" id="UYRU01067983">
    <property type="protein sequence ID" value="VDN17225.1"/>
    <property type="molecule type" value="Genomic_DNA"/>
</dbReference>
<proteinExistence type="predicted"/>
<keyword evidence="2" id="KW-1185">Reference proteome</keyword>
<accession>A0A3P7LJZ9</accession>